<evidence type="ECO:0000313" key="2">
    <source>
        <dbReference type="EMBL" id="BCJ67028.1"/>
    </source>
</evidence>
<keyword evidence="3" id="KW-1185">Reference proteome</keyword>
<dbReference type="Proteomes" id="UP000680866">
    <property type="component" value="Chromosome"/>
</dbReference>
<evidence type="ECO:0000256" key="1">
    <source>
        <dbReference type="SAM" id="MobiDB-lite"/>
    </source>
</evidence>
<dbReference type="AlphaFoldDB" id="A0A810N5K6"/>
<accession>A0A810N5K6</accession>
<dbReference type="KEGG" id="pry:Prubr_40490"/>
<protein>
    <submittedName>
        <fullName evidence="2">Uncharacterized protein</fullName>
    </submittedName>
</protein>
<sequence>MQVRAPTRPVAARIGTEAVTSPVLDRDDPQQFGGRRTTPATHAGAHRQRTTNHEKVYPYAPATAPPGSAA</sequence>
<organism evidence="2 3">
    <name type="scientific">Polymorphospora rubra</name>
    <dbReference type="NCBI Taxonomy" id="338584"/>
    <lineage>
        <taxon>Bacteria</taxon>
        <taxon>Bacillati</taxon>
        <taxon>Actinomycetota</taxon>
        <taxon>Actinomycetes</taxon>
        <taxon>Micromonosporales</taxon>
        <taxon>Micromonosporaceae</taxon>
        <taxon>Polymorphospora</taxon>
    </lineage>
</organism>
<feature type="region of interest" description="Disordered" evidence="1">
    <location>
        <begin position="1"/>
        <end position="70"/>
    </location>
</feature>
<dbReference type="EMBL" id="AP023359">
    <property type="protein sequence ID" value="BCJ67028.1"/>
    <property type="molecule type" value="Genomic_DNA"/>
</dbReference>
<gene>
    <name evidence="2" type="ORF">Prubr_40490</name>
</gene>
<name>A0A810N5K6_9ACTN</name>
<reference evidence="2" key="1">
    <citation type="submission" date="2020-08" db="EMBL/GenBank/DDBJ databases">
        <title>Whole genome shotgun sequence of Polymorphospora rubra NBRC 101157.</title>
        <authorList>
            <person name="Komaki H."/>
            <person name="Tamura T."/>
        </authorList>
    </citation>
    <scope>NUCLEOTIDE SEQUENCE</scope>
    <source>
        <strain evidence="2">NBRC 101157</strain>
    </source>
</reference>
<evidence type="ECO:0000313" key="3">
    <source>
        <dbReference type="Proteomes" id="UP000680866"/>
    </source>
</evidence>
<proteinExistence type="predicted"/>